<dbReference type="EMBL" id="JH688563">
    <property type="protein sequence ID" value="EJD32910.1"/>
    <property type="molecule type" value="Genomic_DNA"/>
</dbReference>
<dbReference type="GO" id="GO:0004725">
    <property type="term" value="F:protein tyrosine phosphatase activity"/>
    <property type="evidence" value="ECO:0007669"/>
    <property type="project" value="TreeGrafter"/>
</dbReference>
<dbReference type="PRINTS" id="PR01908">
    <property type="entry name" value="ADSPHPHTASE"/>
</dbReference>
<dbReference type="Proteomes" id="UP000006514">
    <property type="component" value="Unassembled WGS sequence"/>
</dbReference>
<dbReference type="CDD" id="cd14498">
    <property type="entry name" value="DSP"/>
    <property type="match status" value="1"/>
</dbReference>
<evidence type="ECO:0000313" key="8">
    <source>
        <dbReference type="EMBL" id="EJD32910.1"/>
    </source>
</evidence>
<evidence type="ECO:0000256" key="4">
    <source>
        <dbReference type="ARBA" id="ARBA00047761"/>
    </source>
</evidence>
<evidence type="ECO:0000259" key="7">
    <source>
        <dbReference type="PROSITE" id="PS50056"/>
    </source>
</evidence>
<evidence type="ECO:0000256" key="5">
    <source>
        <dbReference type="ARBA" id="ARBA00048336"/>
    </source>
</evidence>
<gene>
    <name evidence="8" type="ORF">AURDEDRAFT_77386</name>
</gene>
<dbReference type="InterPro" id="IPR000387">
    <property type="entry name" value="Tyr_Pase_dom"/>
</dbReference>
<reference evidence="9" key="1">
    <citation type="journal article" date="2012" name="Science">
        <title>The Paleozoic origin of enzymatic lignin decomposition reconstructed from 31 fungal genomes.</title>
        <authorList>
            <person name="Floudas D."/>
            <person name="Binder M."/>
            <person name="Riley R."/>
            <person name="Barry K."/>
            <person name="Blanchette R.A."/>
            <person name="Henrissat B."/>
            <person name="Martinez A.T."/>
            <person name="Otillar R."/>
            <person name="Spatafora J.W."/>
            <person name="Yadav J.S."/>
            <person name="Aerts A."/>
            <person name="Benoit I."/>
            <person name="Boyd A."/>
            <person name="Carlson A."/>
            <person name="Copeland A."/>
            <person name="Coutinho P.M."/>
            <person name="de Vries R.P."/>
            <person name="Ferreira P."/>
            <person name="Findley K."/>
            <person name="Foster B."/>
            <person name="Gaskell J."/>
            <person name="Glotzer D."/>
            <person name="Gorecki P."/>
            <person name="Heitman J."/>
            <person name="Hesse C."/>
            <person name="Hori C."/>
            <person name="Igarashi K."/>
            <person name="Jurgens J.A."/>
            <person name="Kallen N."/>
            <person name="Kersten P."/>
            <person name="Kohler A."/>
            <person name="Kuees U."/>
            <person name="Kumar T.K.A."/>
            <person name="Kuo A."/>
            <person name="LaButti K."/>
            <person name="Larrondo L.F."/>
            <person name="Lindquist E."/>
            <person name="Ling A."/>
            <person name="Lombard V."/>
            <person name="Lucas S."/>
            <person name="Lundell T."/>
            <person name="Martin R."/>
            <person name="McLaughlin D.J."/>
            <person name="Morgenstern I."/>
            <person name="Morin E."/>
            <person name="Murat C."/>
            <person name="Nagy L.G."/>
            <person name="Nolan M."/>
            <person name="Ohm R.A."/>
            <person name="Patyshakuliyeva A."/>
            <person name="Rokas A."/>
            <person name="Ruiz-Duenas F.J."/>
            <person name="Sabat G."/>
            <person name="Salamov A."/>
            <person name="Samejima M."/>
            <person name="Schmutz J."/>
            <person name="Slot J.C."/>
            <person name="St John F."/>
            <person name="Stenlid J."/>
            <person name="Sun H."/>
            <person name="Sun S."/>
            <person name="Syed K."/>
            <person name="Tsang A."/>
            <person name="Wiebenga A."/>
            <person name="Young D."/>
            <person name="Pisabarro A."/>
            <person name="Eastwood D.C."/>
            <person name="Martin F."/>
            <person name="Cullen D."/>
            <person name="Grigoriev I.V."/>
            <person name="Hibbett D.S."/>
        </authorList>
    </citation>
    <scope>NUCLEOTIDE SEQUENCE [LARGE SCALE GENOMIC DNA]</scope>
    <source>
        <strain evidence="9">TFB10046</strain>
    </source>
</reference>
<protein>
    <submittedName>
        <fullName evidence="8">Phosphatases II</fullName>
    </submittedName>
</protein>
<accession>J0WM83</accession>
<sequence>PAGPYPWTLQTNEVFPRLYISDVYSATARRTLRDLQITHVISVMPGPVDLPIPAEHLQVQIRDSTTENISSHFDRTIKFIQTALAESSSHRVLIHCYWGMSRSVSMAIAYLQAQENMTFEDALEQVSRYRKLARPNSGFRSQLRAYGEMLTARG</sequence>
<evidence type="ECO:0000313" key="9">
    <source>
        <dbReference type="Proteomes" id="UP000006514"/>
    </source>
</evidence>
<dbReference type="InParanoid" id="J0WM83"/>
<feature type="domain" description="Tyrosine specific protein phosphatases" evidence="7">
    <location>
        <begin position="71"/>
        <end position="130"/>
    </location>
</feature>
<dbReference type="PROSITE" id="PS50054">
    <property type="entry name" value="TYR_PHOSPHATASE_DUAL"/>
    <property type="match status" value="1"/>
</dbReference>
<dbReference type="Gene3D" id="3.90.190.10">
    <property type="entry name" value="Protein tyrosine phosphatase superfamily"/>
    <property type="match status" value="1"/>
</dbReference>
<dbReference type="Pfam" id="PF00782">
    <property type="entry name" value="DSPc"/>
    <property type="match status" value="1"/>
</dbReference>
<proteinExistence type="inferred from homology"/>
<dbReference type="InterPro" id="IPR020422">
    <property type="entry name" value="TYR_PHOSPHATASE_DUAL_dom"/>
</dbReference>
<feature type="domain" description="Tyrosine-protein phosphatase" evidence="6">
    <location>
        <begin position="10"/>
        <end position="152"/>
    </location>
</feature>
<evidence type="ECO:0000256" key="2">
    <source>
        <dbReference type="ARBA" id="ARBA00022801"/>
    </source>
</evidence>
<evidence type="ECO:0000256" key="1">
    <source>
        <dbReference type="ARBA" id="ARBA00008601"/>
    </source>
</evidence>
<dbReference type="InterPro" id="IPR029021">
    <property type="entry name" value="Prot-tyrosine_phosphatase-like"/>
</dbReference>
<dbReference type="PANTHER" id="PTHR45948:SF2">
    <property type="entry name" value="DUAL SPECIFICITY PROTEIN PHOSPHATASE"/>
    <property type="match status" value="1"/>
</dbReference>
<comment type="catalytic activity">
    <reaction evidence="4">
        <text>O-phospho-L-seryl-[protein] + H2O = L-seryl-[protein] + phosphate</text>
        <dbReference type="Rhea" id="RHEA:20629"/>
        <dbReference type="Rhea" id="RHEA-COMP:9863"/>
        <dbReference type="Rhea" id="RHEA-COMP:11604"/>
        <dbReference type="ChEBI" id="CHEBI:15377"/>
        <dbReference type="ChEBI" id="CHEBI:29999"/>
        <dbReference type="ChEBI" id="CHEBI:43474"/>
        <dbReference type="ChEBI" id="CHEBI:83421"/>
        <dbReference type="EC" id="3.1.3.16"/>
    </reaction>
</comment>
<dbReference type="PANTHER" id="PTHR45948">
    <property type="entry name" value="DUAL SPECIFICITY PROTEIN PHOSPHATASE DDB_G0269404-RELATED"/>
    <property type="match status" value="1"/>
</dbReference>
<dbReference type="KEGG" id="adl:AURDEDRAFT_77386"/>
<evidence type="ECO:0000256" key="3">
    <source>
        <dbReference type="ARBA" id="ARBA00022912"/>
    </source>
</evidence>
<organism evidence="8 9">
    <name type="scientific">Auricularia subglabra (strain TFB-10046 / SS5)</name>
    <name type="common">White-rot fungus</name>
    <name type="synonym">Auricularia delicata (strain TFB10046)</name>
    <dbReference type="NCBI Taxonomy" id="717982"/>
    <lineage>
        <taxon>Eukaryota</taxon>
        <taxon>Fungi</taxon>
        <taxon>Dikarya</taxon>
        <taxon>Basidiomycota</taxon>
        <taxon>Agaricomycotina</taxon>
        <taxon>Agaricomycetes</taxon>
        <taxon>Auriculariales</taxon>
        <taxon>Auriculariaceae</taxon>
        <taxon>Auricularia</taxon>
    </lineage>
</organism>
<dbReference type="InterPro" id="IPR000340">
    <property type="entry name" value="Dual-sp_phosphatase_cat-dom"/>
</dbReference>
<feature type="non-terminal residue" evidence="8">
    <location>
        <position position="1"/>
    </location>
</feature>
<dbReference type="SUPFAM" id="SSF52799">
    <property type="entry name" value="(Phosphotyrosine protein) phosphatases II"/>
    <property type="match status" value="1"/>
</dbReference>
<dbReference type="eggNOG" id="KOG1716">
    <property type="taxonomic scope" value="Eukaryota"/>
</dbReference>
<dbReference type="SMART" id="SM00195">
    <property type="entry name" value="DSPc"/>
    <property type="match status" value="1"/>
</dbReference>
<keyword evidence="3" id="KW-0904">Protein phosphatase</keyword>
<dbReference type="GO" id="GO:0007165">
    <property type="term" value="P:signal transduction"/>
    <property type="evidence" value="ECO:0007669"/>
    <property type="project" value="TreeGrafter"/>
</dbReference>
<comment type="similarity">
    <text evidence="1">Belongs to the protein-tyrosine phosphatase family. Non-receptor class dual specificity subfamily.</text>
</comment>
<dbReference type="GO" id="GO:0004722">
    <property type="term" value="F:protein serine/threonine phosphatase activity"/>
    <property type="evidence" value="ECO:0007669"/>
    <property type="project" value="UniProtKB-EC"/>
</dbReference>
<dbReference type="PROSITE" id="PS50056">
    <property type="entry name" value="TYR_PHOSPHATASE_2"/>
    <property type="match status" value="1"/>
</dbReference>
<comment type="catalytic activity">
    <reaction evidence="5">
        <text>O-phospho-L-threonyl-[protein] + H2O = L-threonyl-[protein] + phosphate</text>
        <dbReference type="Rhea" id="RHEA:47004"/>
        <dbReference type="Rhea" id="RHEA-COMP:11060"/>
        <dbReference type="Rhea" id="RHEA-COMP:11605"/>
        <dbReference type="ChEBI" id="CHEBI:15377"/>
        <dbReference type="ChEBI" id="CHEBI:30013"/>
        <dbReference type="ChEBI" id="CHEBI:43474"/>
        <dbReference type="ChEBI" id="CHEBI:61977"/>
        <dbReference type="EC" id="3.1.3.16"/>
    </reaction>
</comment>
<dbReference type="AlphaFoldDB" id="J0WM83"/>
<keyword evidence="2" id="KW-0378">Hydrolase</keyword>
<name>J0WM83_AURST</name>
<dbReference type="OrthoDB" id="2017893at2759"/>
<keyword evidence="9" id="KW-1185">Reference proteome</keyword>
<dbReference type="OMA" id="YETPPIC"/>
<evidence type="ECO:0000259" key="6">
    <source>
        <dbReference type="PROSITE" id="PS50054"/>
    </source>
</evidence>
<dbReference type="GO" id="GO:0005829">
    <property type="term" value="C:cytosol"/>
    <property type="evidence" value="ECO:0007669"/>
    <property type="project" value="TreeGrafter"/>
</dbReference>